<dbReference type="InterPro" id="IPR018246">
    <property type="entry name" value="AP_endonuc_F2_Zn_BS"/>
</dbReference>
<dbReference type="KEGG" id="uli:ETAA1_19170"/>
<keyword evidence="4 9" id="KW-0255">Endonuclease</keyword>
<dbReference type="RefSeq" id="WP_145236763.1">
    <property type="nucleotide sequence ID" value="NZ_CP036273.1"/>
</dbReference>
<comment type="catalytic activity">
    <reaction evidence="9">
        <text>Endonucleolytic cleavage to 5'-phosphooligonucleotide end-products.</text>
        <dbReference type="EC" id="3.1.21.2"/>
    </reaction>
</comment>
<sequence>MPLFGAHLSVAGGLHKAPAAAAELGMDTVQVFTANPNAWAAKKLDPAAVAAFKQAVAASGVQYPTAHDSYLINLAAPDDGLWHKSIDAFAAELDRSEELGLSYVVTHPGAHVGTGVEAGVTRVVAALDIILERCRGYRVRVLLETTAGQGTTLGAAFDELAAMLDRVKQPERLGVCLDTCHVFAAGYPLGTAADYADTFGQFDRLIGLKRLCLFHVNDSLKPLGSRVDRHAGIGLGEMGDEPFRRLVRDPRFADMPMILETPKEDAAGNPMDAVNLARLKGFAAPPSSKRKRRVV</sequence>
<dbReference type="SMART" id="SM00518">
    <property type="entry name" value="AP2Ec"/>
    <property type="match status" value="1"/>
</dbReference>
<feature type="binding site" evidence="9">
    <location>
        <position position="144"/>
    </location>
    <ligand>
        <name>Zn(2+)</name>
        <dbReference type="ChEBI" id="CHEBI:29105"/>
        <label>1</label>
    </ligand>
</feature>
<evidence type="ECO:0000256" key="7">
    <source>
        <dbReference type="ARBA" id="ARBA00022833"/>
    </source>
</evidence>
<evidence type="ECO:0000256" key="1">
    <source>
        <dbReference type="ARBA" id="ARBA00005340"/>
    </source>
</evidence>
<feature type="binding site" evidence="9">
    <location>
        <position position="144"/>
    </location>
    <ligand>
        <name>Zn(2+)</name>
        <dbReference type="ChEBI" id="CHEBI:29105"/>
        <label>2</label>
    </ligand>
</feature>
<dbReference type="PROSITE" id="PS00730">
    <property type="entry name" value="AP_NUCLEASE_F2_2"/>
    <property type="match status" value="1"/>
</dbReference>
<dbReference type="InterPro" id="IPR013022">
    <property type="entry name" value="Xyl_isomerase-like_TIM-brl"/>
</dbReference>
<comment type="function">
    <text evidence="9">Endonuclease IV plays a role in DNA repair. It cleaves phosphodiester bonds at apurinic or apyrimidinic (AP) sites, generating a 3'-hydroxyl group and a 5'-terminal sugar phosphate.</text>
</comment>
<evidence type="ECO:0000256" key="4">
    <source>
        <dbReference type="ARBA" id="ARBA00022759"/>
    </source>
</evidence>
<feature type="binding site" evidence="9">
    <location>
        <position position="215"/>
    </location>
    <ligand>
        <name>Zn(2+)</name>
        <dbReference type="ChEBI" id="CHEBI:29105"/>
        <label>2</label>
    </ligand>
</feature>
<gene>
    <name evidence="9 11" type="primary">nfo</name>
    <name evidence="11" type="ORF">ETAA1_19170</name>
</gene>
<evidence type="ECO:0000256" key="3">
    <source>
        <dbReference type="ARBA" id="ARBA00022723"/>
    </source>
</evidence>
<dbReference type="GO" id="GO:0003677">
    <property type="term" value="F:DNA binding"/>
    <property type="evidence" value="ECO:0007669"/>
    <property type="project" value="InterPro"/>
</dbReference>
<dbReference type="InterPro" id="IPR036237">
    <property type="entry name" value="Xyl_isomerase-like_sf"/>
</dbReference>
<feature type="domain" description="Xylose isomerase-like TIM barrel" evidence="10">
    <location>
        <begin position="19"/>
        <end position="269"/>
    </location>
</feature>
<dbReference type="CDD" id="cd00019">
    <property type="entry name" value="AP2Ec"/>
    <property type="match status" value="1"/>
</dbReference>
<feature type="binding site" evidence="9">
    <location>
        <position position="260"/>
    </location>
    <ligand>
        <name>Zn(2+)</name>
        <dbReference type="ChEBI" id="CHEBI:29105"/>
        <label>2</label>
    </ligand>
</feature>
<keyword evidence="8 9" id="KW-0234">DNA repair</keyword>
<dbReference type="PROSITE" id="PS00729">
    <property type="entry name" value="AP_NUCLEASE_F2_1"/>
    <property type="match status" value="1"/>
</dbReference>
<dbReference type="PANTHER" id="PTHR21445:SF0">
    <property type="entry name" value="APURINIC-APYRIMIDINIC ENDONUCLEASE"/>
    <property type="match status" value="1"/>
</dbReference>
<evidence type="ECO:0000256" key="9">
    <source>
        <dbReference type="HAMAP-Rule" id="MF_00152"/>
    </source>
</evidence>
<dbReference type="NCBIfam" id="TIGR00587">
    <property type="entry name" value="nfo"/>
    <property type="match status" value="1"/>
</dbReference>
<name>A0A517XR37_9BACT</name>
<feature type="binding site" evidence="9">
    <location>
        <position position="107"/>
    </location>
    <ligand>
        <name>Zn(2+)</name>
        <dbReference type="ChEBI" id="CHEBI:29105"/>
        <label>1</label>
    </ligand>
</feature>
<dbReference type="Proteomes" id="UP000319576">
    <property type="component" value="Chromosome"/>
</dbReference>
<feature type="binding site" evidence="9">
    <location>
        <position position="230"/>
    </location>
    <ligand>
        <name>Zn(2+)</name>
        <dbReference type="ChEBI" id="CHEBI:29105"/>
        <label>3</label>
    </ligand>
</feature>
<keyword evidence="7 9" id="KW-0862">Zinc</keyword>
<organism evidence="11 12">
    <name type="scientific">Urbifossiella limnaea</name>
    <dbReference type="NCBI Taxonomy" id="2528023"/>
    <lineage>
        <taxon>Bacteria</taxon>
        <taxon>Pseudomonadati</taxon>
        <taxon>Planctomycetota</taxon>
        <taxon>Planctomycetia</taxon>
        <taxon>Gemmatales</taxon>
        <taxon>Gemmataceae</taxon>
        <taxon>Urbifossiella</taxon>
    </lineage>
</organism>
<keyword evidence="3 9" id="KW-0479">Metal-binding</keyword>
<dbReference type="PROSITE" id="PS51432">
    <property type="entry name" value="AP_NUCLEASE_F2_4"/>
    <property type="match status" value="1"/>
</dbReference>
<evidence type="ECO:0000313" key="12">
    <source>
        <dbReference type="Proteomes" id="UP000319576"/>
    </source>
</evidence>
<keyword evidence="5 9" id="KW-0227">DNA damage</keyword>
<dbReference type="InterPro" id="IPR001719">
    <property type="entry name" value="AP_endonuc_2"/>
</dbReference>
<keyword evidence="2 9" id="KW-0540">Nuclease</keyword>
<evidence type="ECO:0000256" key="5">
    <source>
        <dbReference type="ARBA" id="ARBA00022763"/>
    </source>
</evidence>
<proteinExistence type="inferred from homology"/>
<evidence type="ECO:0000256" key="8">
    <source>
        <dbReference type="ARBA" id="ARBA00023204"/>
    </source>
</evidence>
<dbReference type="FunFam" id="3.20.20.150:FF:000001">
    <property type="entry name" value="Probable endonuclease 4"/>
    <property type="match status" value="1"/>
</dbReference>
<dbReference type="PROSITE" id="PS00731">
    <property type="entry name" value="AP_NUCLEASE_F2_3"/>
    <property type="match status" value="1"/>
</dbReference>
<feature type="binding site" evidence="9">
    <location>
        <position position="228"/>
    </location>
    <ligand>
        <name>Zn(2+)</name>
        <dbReference type="ChEBI" id="CHEBI:29105"/>
        <label>3</label>
    </ligand>
</feature>
<dbReference type="EC" id="3.1.21.2" evidence="9"/>
<reference evidence="11 12" key="1">
    <citation type="submission" date="2019-02" db="EMBL/GenBank/DDBJ databases">
        <title>Deep-cultivation of Planctomycetes and their phenomic and genomic characterization uncovers novel biology.</title>
        <authorList>
            <person name="Wiegand S."/>
            <person name="Jogler M."/>
            <person name="Boedeker C."/>
            <person name="Pinto D."/>
            <person name="Vollmers J."/>
            <person name="Rivas-Marin E."/>
            <person name="Kohn T."/>
            <person name="Peeters S.H."/>
            <person name="Heuer A."/>
            <person name="Rast P."/>
            <person name="Oberbeckmann S."/>
            <person name="Bunk B."/>
            <person name="Jeske O."/>
            <person name="Meyerdierks A."/>
            <person name="Storesund J.E."/>
            <person name="Kallscheuer N."/>
            <person name="Luecker S."/>
            <person name="Lage O.M."/>
            <person name="Pohl T."/>
            <person name="Merkel B.J."/>
            <person name="Hornburger P."/>
            <person name="Mueller R.-W."/>
            <person name="Bruemmer F."/>
            <person name="Labrenz M."/>
            <person name="Spormann A.M."/>
            <person name="Op den Camp H."/>
            <person name="Overmann J."/>
            <person name="Amann R."/>
            <person name="Jetten M.S.M."/>
            <person name="Mascher T."/>
            <person name="Medema M.H."/>
            <person name="Devos D.P."/>
            <person name="Kaster A.-K."/>
            <person name="Ovreas L."/>
            <person name="Rohde M."/>
            <person name="Galperin M.Y."/>
            <person name="Jogler C."/>
        </authorList>
    </citation>
    <scope>NUCLEOTIDE SEQUENCE [LARGE SCALE GENOMIC DNA]</scope>
    <source>
        <strain evidence="11 12">ETA_A1</strain>
    </source>
</reference>
<dbReference type="AlphaFoldDB" id="A0A517XR37"/>
<feature type="binding site" evidence="9">
    <location>
        <position position="178"/>
    </location>
    <ligand>
        <name>Zn(2+)</name>
        <dbReference type="ChEBI" id="CHEBI:29105"/>
        <label>2</label>
    </ligand>
</feature>
<dbReference type="GO" id="GO:0008081">
    <property type="term" value="F:phosphoric diester hydrolase activity"/>
    <property type="evidence" value="ECO:0007669"/>
    <property type="project" value="TreeGrafter"/>
</dbReference>
<evidence type="ECO:0000256" key="6">
    <source>
        <dbReference type="ARBA" id="ARBA00022801"/>
    </source>
</evidence>
<dbReference type="Pfam" id="PF01261">
    <property type="entry name" value="AP_endonuc_2"/>
    <property type="match status" value="1"/>
</dbReference>
<keyword evidence="6 9" id="KW-0378">Hydrolase</keyword>
<comment type="similarity">
    <text evidence="1 9">Belongs to the AP endonuclease 2 family.</text>
</comment>
<dbReference type="GO" id="GO:0008833">
    <property type="term" value="F:deoxyribonuclease IV (phage-T4-induced) activity"/>
    <property type="evidence" value="ECO:0007669"/>
    <property type="project" value="UniProtKB-UniRule"/>
</dbReference>
<feature type="binding site" evidence="9">
    <location>
        <position position="67"/>
    </location>
    <ligand>
        <name>Zn(2+)</name>
        <dbReference type="ChEBI" id="CHEBI:29105"/>
        <label>1</label>
    </ligand>
</feature>
<dbReference type="EMBL" id="CP036273">
    <property type="protein sequence ID" value="QDU19975.1"/>
    <property type="molecule type" value="Genomic_DNA"/>
</dbReference>
<dbReference type="HAMAP" id="MF_00152">
    <property type="entry name" value="Nfo"/>
    <property type="match status" value="1"/>
</dbReference>
<protein>
    <recommendedName>
        <fullName evidence="9">Probable endonuclease 4</fullName>
        <ecNumber evidence="9">3.1.21.2</ecNumber>
    </recommendedName>
    <alternativeName>
        <fullName evidence="9">Endodeoxyribonuclease IV</fullName>
    </alternativeName>
    <alternativeName>
        <fullName evidence="9">Endonuclease IV</fullName>
    </alternativeName>
</protein>
<dbReference type="GO" id="GO:0008270">
    <property type="term" value="F:zinc ion binding"/>
    <property type="evidence" value="ECO:0007669"/>
    <property type="project" value="UniProtKB-UniRule"/>
</dbReference>
<dbReference type="OrthoDB" id="9805666at2"/>
<dbReference type="SUPFAM" id="SSF51658">
    <property type="entry name" value="Xylose isomerase-like"/>
    <property type="match status" value="1"/>
</dbReference>
<dbReference type="PANTHER" id="PTHR21445">
    <property type="entry name" value="ENDONUCLEASE IV ENDODEOXYRIBONUCLEASE IV"/>
    <property type="match status" value="1"/>
</dbReference>
<evidence type="ECO:0000259" key="10">
    <source>
        <dbReference type="Pfam" id="PF01261"/>
    </source>
</evidence>
<feature type="binding site" evidence="9">
    <location>
        <position position="181"/>
    </location>
    <ligand>
        <name>Zn(2+)</name>
        <dbReference type="ChEBI" id="CHEBI:29105"/>
        <label>3</label>
    </ligand>
</feature>
<keyword evidence="12" id="KW-1185">Reference proteome</keyword>
<dbReference type="GO" id="GO:0003906">
    <property type="term" value="F:DNA-(apurinic or apyrimidinic site) endonuclease activity"/>
    <property type="evidence" value="ECO:0007669"/>
    <property type="project" value="TreeGrafter"/>
</dbReference>
<comment type="cofactor">
    <cofactor evidence="9">
        <name>Zn(2+)</name>
        <dbReference type="ChEBI" id="CHEBI:29105"/>
    </cofactor>
    <text evidence="9">Binds 3 Zn(2+) ions.</text>
</comment>
<evidence type="ECO:0000256" key="2">
    <source>
        <dbReference type="ARBA" id="ARBA00022722"/>
    </source>
</evidence>
<dbReference type="GO" id="GO:0006284">
    <property type="term" value="P:base-excision repair"/>
    <property type="evidence" value="ECO:0007669"/>
    <property type="project" value="TreeGrafter"/>
</dbReference>
<accession>A0A517XR37</accession>
<evidence type="ECO:0000313" key="11">
    <source>
        <dbReference type="EMBL" id="QDU19975.1"/>
    </source>
</evidence>
<dbReference type="Gene3D" id="3.20.20.150">
    <property type="entry name" value="Divalent-metal-dependent TIM barrel enzymes"/>
    <property type="match status" value="1"/>
</dbReference>